<organism evidence="8 10">
    <name type="scientific">Arcobacter ellisii</name>
    <dbReference type="NCBI Taxonomy" id="913109"/>
    <lineage>
        <taxon>Bacteria</taxon>
        <taxon>Pseudomonadati</taxon>
        <taxon>Campylobacterota</taxon>
        <taxon>Epsilonproteobacteria</taxon>
        <taxon>Campylobacterales</taxon>
        <taxon>Arcobacteraceae</taxon>
        <taxon>Arcobacter</taxon>
    </lineage>
</organism>
<evidence type="ECO:0000313" key="8">
    <source>
        <dbReference type="EMBL" id="RXI31057.1"/>
    </source>
</evidence>
<accession>A0A347U678</accession>
<feature type="domain" description="PAC" evidence="6">
    <location>
        <begin position="156"/>
        <end position="212"/>
    </location>
</feature>
<dbReference type="PRINTS" id="PR00344">
    <property type="entry name" value="BCTRLSENSOR"/>
</dbReference>
<feature type="transmembrane region" description="Helical" evidence="4">
    <location>
        <begin position="12"/>
        <end position="31"/>
    </location>
</feature>
<dbReference type="CDD" id="cd00082">
    <property type="entry name" value="HisKA"/>
    <property type="match status" value="1"/>
</dbReference>
<dbReference type="InterPro" id="IPR003661">
    <property type="entry name" value="HisK_dim/P_dom"/>
</dbReference>
<dbReference type="SMART" id="SM00388">
    <property type="entry name" value="HisKA"/>
    <property type="match status" value="1"/>
</dbReference>
<feature type="domain" description="Histidine kinase" evidence="5">
    <location>
        <begin position="232"/>
        <end position="453"/>
    </location>
</feature>
<dbReference type="SUPFAM" id="SSF55785">
    <property type="entry name" value="PYP-like sensor domain (PAS domain)"/>
    <property type="match status" value="1"/>
</dbReference>
<dbReference type="InterPro" id="IPR035965">
    <property type="entry name" value="PAS-like_dom_sf"/>
</dbReference>
<dbReference type="Gene3D" id="3.30.450.20">
    <property type="entry name" value="PAS domain"/>
    <property type="match status" value="1"/>
</dbReference>
<evidence type="ECO:0000259" key="5">
    <source>
        <dbReference type="PROSITE" id="PS50109"/>
    </source>
</evidence>
<dbReference type="SUPFAM" id="SSF55874">
    <property type="entry name" value="ATPase domain of HSP90 chaperone/DNA topoisomerase II/histidine kinase"/>
    <property type="match status" value="1"/>
</dbReference>
<keyword evidence="3" id="KW-0597">Phosphoprotein</keyword>
<dbReference type="SUPFAM" id="SSF47384">
    <property type="entry name" value="Homodimeric domain of signal transducing histidine kinase"/>
    <property type="match status" value="1"/>
</dbReference>
<reference evidence="8 10" key="1">
    <citation type="submission" date="2017-09" db="EMBL/GenBank/DDBJ databases">
        <title>Genomics of the genus Arcobacter.</title>
        <authorList>
            <person name="Perez-Cataluna A."/>
            <person name="Figueras M.J."/>
            <person name="Salas-Masso N."/>
        </authorList>
    </citation>
    <scope>NUCLEOTIDE SEQUENCE [LARGE SCALE GENOMIC DNA]</scope>
    <source>
        <strain evidence="8 10">CECT 7837</strain>
    </source>
</reference>
<dbReference type="Proteomes" id="UP000290588">
    <property type="component" value="Unassembled WGS sequence"/>
</dbReference>
<reference evidence="7 9" key="2">
    <citation type="submission" date="2018-08" db="EMBL/GenBank/DDBJ databases">
        <title>Complete genome of the Arcobacter ellisii type strain LMG 26155.</title>
        <authorList>
            <person name="Miller W.G."/>
            <person name="Yee E."/>
            <person name="Bono J.L."/>
        </authorList>
    </citation>
    <scope>NUCLEOTIDE SEQUENCE [LARGE SCALE GENOMIC DNA]</scope>
    <source>
        <strain evidence="7 9">LMG 26155</strain>
    </source>
</reference>
<dbReference type="Proteomes" id="UP000262582">
    <property type="component" value="Chromosome"/>
</dbReference>
<dbReference type="PANTHER" id="PTHR43065:SF42">
    <property type="entry name" value="TWO-COMPONENT SENSOR PPRA"/>
    <property type="match status" value="1"/>
</dbReference>
<dbReference type="Pfam" id="PF00512">
    <property type="entry name" value="HisKA"/>
    <property type="match status" value="1"/>
</dbReference>
<dbReference type="PROSITE" id="PS50109">
    <property type="entry name" value="HIS_KIN"/>
    <property type="match status" value="1"/>
</dbReference>
<evidence type="ECO:0000259" key="6">
    <source>
        <dbReference type="PROSITE" id="PS50113"/>
    </source>
</evidence>
<sequence>MIRGIKMFKNISLPLKITLIYFLFSLLWIYFSDSIINILVKDLEKLQFLQTIKGWFFISLSSILLYLLSKKLFSYVEEERDKLAKANELLEKVLENAPVIIFWKSKKGVYLGCNTQFLELMNLKSKDELLGKTDSNFAINEKEDYISDDMLVMSTKQPKLNYIETITPKDKTLKILNTSKVPLFDKNGSVIGVLGVIQDITEEIEKQNQIKSQEELLIQQSKLASMGEMIANIAHQWRQPLSVISTLSTGMKLQKELNISNEDYEKQSLDNINANAQYLSKTIDDFKNFFKKDNPKSSINTKTLIDKTIKLIDSRLKIRDIKIVQNDQEIEFDSYESEIIQVLINLINNSIDAFENINTNKYIFIDIKKVEDNLIIELKDNAGGISSEIIDRIFEPYFTTKSEDKGTGIGLYMSKEIISKHLKGTIKAATVDFNYKNENYTGALFTITIPLNKISTTE</sequence>
<dbReference type="EMBL" id="NXIG01000005">
    <property type="protein sequence ID" value="RXI31057.1"/>
    <property type="molecule type" value="Genomic_DNA"/>
</dbReference>
<dbReference type="NCBIfam" id="TIGR00229">
    <property type="entry name" value="sensory_box"/>
    <property type="match status" value="1"/>
</dbReference>
<evidence type="ECO:0000313" key="7">
    <source>
        <dbReference type="EMBL" id="AXX94356.1"/>
    </source>
</evidence>
<dbReference type="PROSITE" id="PS50113">
    <property type="entry name" value="PAC"/>
    <property type="match status" value="1"/>
</dbReference>
<dbReference type="InterPro" id="IPR036097">
    <property type="entry name" value="HisK_dim/P_sf"/>
</dbReference>
<evidence type="ECO:0000313" key="9">
    <source>
        <dbReference type="Proteomes" id="UP000262582"/>
    </source>
</evidence>
<dbReference type="InterPro" id="IPR005467">
    <property type="entry name" value="His_kinase_dom"/>
</dbReference>
<dbReference type="Gene3D" id="3.30.565.10">
    <property type="entry name" value="Histidine kinase-like ATPase, C-terminal domain"/>
    <property type="match status" value="1"/>
</dbReference>
<gene>
    <name evidence="7" type="ORF">AELL_0676</name>
    <name evidence="8" type="ORF">CP962_06250</name>
</gene>
<evidence type="ECO:0000256" key="4">
    <source>
        <dbReference type="SAM" id="Phobius"/>
    </source>
</evidence>
<dbReference type="PANTHER" id="PTHR43065">
    <property type="entry name" value="SENSOR HISTIDINE KINASE"/>
    <property type="match status" value="1"/>
</dbReference>
<comment type="catalytic activity">
    <reaction evidence="1">
        <text>ATP + protein L-histidine = ADP + protein N-phospho-L-histidine.</text>
        <dbReference type="EC" id="2.7.13.3"/>
    </reaction>
</comment>
<dbReference type="InterPro" id="IPR000700">
    <property type="entry name" value="PAS-assoc_C"/>
</dbReference>
<dbReference type="SMART" id="SM00387">
    <property type="entry name" value="HATPase_c"/>
    <property type="match status" value="1"/>
</dbReference>
<dbReference type="InterPro" id="IPR036890">
    <property type="entry name" value="HATPase_C_sf"/>
</dbReference>
<dbReference type="GO" id="GO:0000155">
    <property type="term" value="F:phosphorelay sensor kinase activity"/>
    <property type="evidence" value="ECO:0007669"/>
    <property type="project" value="InterPro"/>
</dbReference>
<evidence type="ECO:0000313" key="10">
    <source>
        <dbReference type="Proteomes" id="UP000290588"/>
    </source>
</evidence>
<dbReference type="Gene3D" id="1.10.287.130">
    <property type="match status" value="1"/>
</dbReference>
<dbReference type="Pfam" id="PF08448">
    <property type="entry name" value="PAS_4"/>
    <property type="match status" value="1"/>
</dbReference>
<dbReference type="AlphaFoldDB" id="A0A347U678"/>
<name>A0A347U678_9BACT</name>
<evidence type="ECO:0000256" key="2">
    <source>
        <dbReference type="ARBA" id="ARBA00012438"/>
    </source>
</evidence>
<dbReference type="InterPro" id="IPR004358">
    <property type="entry name" value="Sig_transdc_His_kin-like_C"/>
</dbReference>
<protein>
    <recommendedName>
        <fullName evidence="2">histidine kinase</fullName>
        <ecNumber evidence="2">2.7.13.3</ecNumber>
    </recommendedName>
</protein>
<dbReference type="InterPro" id="IPR013656">
    <property type="entry name" value="PAS_4"/>
</dbReference>
<dbReference type="InterPro" id="IPR003594">
    <property type="entry name" value="HATPase_dom"/>
</dbReference>
<dbReference type="InterPro" id="IPR000014">
    <property type="entry name" value="PAS"/>
</dbReference>
<keyword evidence="4" id="KW-1133">Transmembrane helix</keyword>
<evidence type="ECO:0000256" key="1">
    <source>
        <dbReference type="ARBA" id="ARBA00000085"/>
    </source>
</evidence>
<feature type="transmembrane region" description="Helical" evidence="4">
    <location>
        <begin position="51"/>
        <end position="68"/>
    </location>
</feature>
<keyword evidence="9" id="KW-1185">Reference proteome</keyword>
<keyword evidence="4" id="KW-0812">Transmembrane</keyword>
<dbReference type="EC" id="2.7.13.3" evidence="2"/>
<evidence type="ECO:0000256" key="3">
    <source>
        <dbReference type="ARBA" id="ARBA00022553"/>
    </source>
</evidence>
<dbReference type="EMBL" id="CP032097">
    <property type="protein sequence ID" value="AXX94356.1"/>
    <property type="molecule type" value="Genomic_DNA"/>
</dbReference>
<dbReference type="OrthoDB" id="5365412at2"/>
<dbReference type="Pfam" id="PF02518">
    <property type="entry name" value="HATPase_c"/>
    <property type="match status" value="1"/>
</dbReference>
<keyword evidence="7" id="KW-0418">Kinase</keyword>
<proteinExistence type="predicted"/>
<keyword evidence="7" id="KW-0808">Transferase</keyword>
<keyword evidence="4" id="KW-0472">Membrane</keyword>
<dbReference type="KEGG" id="aell:AELL_0676"/>